<protein>
    <recommendedName>
        <fullName evidence="1">F-box domain-containing protein</fullName>
    </recommendedName>
</protein>
<dbReference type="AlphaFoldDB" id="A0A8H7EP63"/>
<dbReference type="PANTHER" id="PTHR38926:SF5">
    <property type="entry name" value="F-BOX AND LEUCINE-RICH REPEAT PROTEIN 6"/>
    <property type="match status" value="1"/>
</dbReference>
<dbReference type="SUPFAM" id="SSF81383">
    <property type="entry name" value="F-box domain"/>
    <property type="match status" value="1"/>
</dbReference>
<dbReference type="InterPro" id="IPR036047">
    <property type="entry name" value="F-box-like_dom_sf"/>
</dbReference>
<evidence type="ECO:0000259" key="1">
    <source>
        <dbReference type="PROSITE" id="PS50181"/>
    </source>
</evidence>
<proteinExistence type="predicted"/>
<comment type="caution">
    <text evidence="2">The sequence shown here is derived from an EMBL/GenBank/DDBJ whole genome shotgun (WGS) entry which is preliminary data.</text>
</comment>
<keyword evidence="3" id="KW-1185">Reference proteome</keyword>
<accession>A0A8H7EP63</accession>
<dbReference type="PANTHER" id="PTHR38926">
    <property type="entry name" value="F-BOX DOMAIN CONTAINING PROTEIN, EXPRESSED"/>
    <property type="match status" value="1"/>
</dbReference>
<organism evidence="2 3">
    <name type="scientific">Apophysomyces ossiformis</name>
    <dbReference type="NCBI Taxonomy" id="679940"/>
    <lineage>
        <taxon>Eukaryota</taxon>
        <taxon>Fungi</taxon>
        <taxon>Fungi incertae sedis</taxon>
        <taxon>Mucoromycota</taxon>
        <taxon>Mucoromycotina</taxon>
        <taxon>Mucoromycetes</taxon>
        <taxon>Mucorales</taxon>
        <taxon>Mucorineae</taxon>
        <taxon>Mucoraceae</taxon>
        <taxon>Apophysomyces</taxon>
    </lineage>
</organism>
<feature type="domain" description="F-box" evidence="1">
    <location>
        <begin position="1"/>
        <end position="43"/>
    </location>
</feature>
<dbReference type="CDD" id="cd09917">
    <property type="entry name" value="F-box_SF"/>
    <property type="match status" value="1"/>
</dbReference>
<sequence>MNTLPSELLQNIANRLSRRNLCVLLCVCRSWNLILKPQLYMSLDDITQQQFKELVKTLTDTAAHRPLGHLVRKLLIPITLDREDLSFLPQLFPSVTEISVKVRGRLDPSPILQQWKYLAKISLDNTMGTPHTFPKPSLQGCLTHVSVSTEGITGWVDVISEHASIQELTLTLFNIVGNNADNIISFSELEKLHHKLPRLRSLKIHNLKVHGDLPTHIASCNNLRELSLMSDSIHPWGHYFARKYTSLEALNLYVDWENDIEVKRGMAPLAYACRKLKKLNIPCMEVYNTFLDILSAIRAPMTHVTYDTWDKPWFSKTIHSFSNTLSCVKIHGQDDVVIKDVLERLIICPSLVDLELIFLFQDLGLDYILDELKGLQRLYLKGNRIVLERNRTSSIRHGLKDLALCGNDVEDAVHGYISQYCPLLQSLSCTYLRFHTRSITICYPHPGLQFLGIHSYRNAIIQVVSMDTSEMIREREKYGRLDDQMASLGQHRKLNKDDPSIDEFRSFLYDKQQGSVQFNENRFDRKDQPGAERHLVLVRCPYVNEILLSRGLAPPIRFYM</sequence>
<dbReference type="Gene3D" id="1.20.1280.50">
    <property type="match status" value="1"/>
</dbReference>
<reference evidence="2" key="1">
    <citation type="submission" date="2020-01" db="EMBL/GenBank/DDBJ databases">
        <title>Genome Sequencing of Three Apophysomyces-Like Fungal Strains Confirms a Novel Fungal Genus in the Mucoromycota with divergent Burkholderia-like Endosymbiotic Bacteria.</title>
        <authorList>
            <person name="Stajich J.E."/>
            <person name="Macias A.M."/>
            <person name="Carter-House D."/>
            <person name="Lovett B."/>
            <person name="Kasson L.R."/>
            <person name="Berry K."/>
            <person name="Grigoriev I."/>
            <person name="Chang Y."/>
            <person name="Spatafora J."/>
            <person name="Kasson M.T."/>
        </authorList>
    </citation>
    <scope>NUCLEOTIDE SEQUENCE</scope>
    <source>
        <strain evidence="2">NRRL A-21654</strain>
    </source>
</reference>
<name>A0A8H7EP63_9FUNG</name>
<dbReference type="OrthoDB" id="2384815at2759"/>
<evidence type="ECO:0000313" key="2">
    <source>
        <dbReference type="EMBL" id="KAF7725001.1"/>
    </source>
</evidence>
<dbReference type="EMBL" id="JABAYA010000106">
    <property type="protein sequence ID" value="KAF7725001.1"/>
    <property type="molecule type" value="Genomic_DNA"/>
</dbReference>
<dbReference type="InterPro" id="IPR032675">
    <property type="entry name" value="LRR_dom_sf"/>
</dbReference>
<dbReference type="Gene3D" id="3.80.10.10">
    <property type="entry name" value="Ribonuclease Inhibitor"/>
    <property type="match status" value="1"/>
</dbReference>
<dbReference type="SUPFAM" id="SSF52058">
    <property type="entry name" value="L domain-like"/>
    <property type="match status" value="1"/>
</dbReference>
<dbReference type="InterPro" id="IPR001810">
    <property type="entry name" value="F-box_dom"/>
</dbReference>
<evidence type="ECO:0000313" key="3">
    <source>
        <dbReference type="Proteomes" id="UP000605846"/>
    </source>
</evidence>
<gene>
    <name evidence="2" type="ORF">EC973_000494</name>
</gene>
<dbReference type="PROSITE" id="PS50181">
    <property type="entry name" value="FBOX"/>
    <property type="match status" value="1"/>
</dbReference>
<dbReference type="Pfam" id="PF12937">
    <property type="entry name" value="F-box-like"/>
    <property type="match status" value="1"/>
</dbReference>
<dbReference type="Proteomes" id="UP000605846">
    <property type="component" value="Unassembled WGS sequence"/>
</dbReference>